<dbReference type="Proteomes" id="UP000265618">
    <property type="component" value="Unassembled WGS sequence"/>
</dbReference>
<feature type="compositionally biased region" description="Low complexity" evidence="1">
    <location>
        <begin position="34"/>
        <end position="55"/>
    </location>
</feature>
<name>A0A391P2I9_9EUKA</name>
<feature type="compositionally biased region" description="Low complexity" evidence="1">
    <location>
        <begin position="9"/>
        <end position="26"/>
    </location>
</feature>
<proteinExistence type="predicted"/>
<gene>
    <name evidence="2" type="ORF">KIPB_005377</name>
</gene>
<protein>
    <submittedName>
        <fullName evidence="2">Uncharacterized protein</fullName>
    </submittedName>
</protein>
<dbReference type="EMBL" id="BDIP01001252">
    <property type="protein sequence ID" value="GCA62722.1"/>
    <property type="molecule type" value="Genomic_DNA"/>
</dbReference>
<dbReference type="AlphaFoldDB" id="A0A391P2I9"/>
<keyword evidence="3" id="KW-1185">Reference proteome</keyword>
<reference evidence="2 3" key="1">
    <citation type="journal article" date="2018" name="PLoS ONE">
        <title>The draft genome of Kipferlia bialata reveals reductive genome evolution in fornicate parasites.</title>
        <authorList>
            <person name="Tanifuji G."/>
            <person name="Takabayashi S."/>
            <person name="Kume K."/>
            <person name="Takagi M."/>
            <person name="Nakayama T."/>
            <person name="Kamikawa R."/>
            <person name="Inagaki Y."/>
            <person name="Hashimoto T."/>
        </authorList>
    </citation>
    <scope>NUCLEOTIDE SEQUENCE [LARGE SCALE GENOMIC DNA]</scope>
    <source>
        <strain evidence="2">NY0173</strain>
    </source>
</reference>
<evidence type="ECO:0000313" key="2">
    <source>
        <dbReference type="EMBL" id="GCA62722.1"/>
    </source>
</evidence>
<evidence type="ECO:0000313" key="3">
    <source>
        <dbReference type="Proteomes" id="UP000265618"/>
    </source>
</evidence>
<comment type="caution">
    <text evidence="2">The sequence shown here is derived from an EMBL/GenBank/DDBJ whole genome shotgun (WGS) entry which is preliminary data.</text>
</comment>
<feature type="region of interest" description="Disordered" evidence="1">
    <location>
        <begin position="1"/>
        <end position="68"/>
    </location>
</feature>
<organism evidence="2 3">
    <name type="scientific">Kipferlia bialata</name>
    <dbReference type="NCBI Taxonomy" id="797122"/>
    <lineage>
        <taxon>Eukaryota</taxon>
        <taxon>Metamonada</taxon>
        <taxon>Carpediemonas-like organisms</taxon>
        <taxon>Kipferlia</taxon>
    </lineage>
</organism>
<accession>A0A391P2I9</accession>
<sequence length="68" mass="7833">MYPQGGYGQSYPQQQQQPDLYGQGQPDMFEQEPDPYQQEQDYLREQQQQQGQPQYSTSYGAPSKAPGQ</sequence>
<evidence type="ECO:0000256" key="1">
    <source>
        <dbReference type="SAM" id="MobiDB-lite"/>
    </source>
</evidence>